<dbReference type="EMBL" id="CP001670">
    <property type="protein sequence ID" value="AFZ81722.1"/>
    <property type="molecule type" value="Genomic_DNA"/>
</dbReference>
<evidence type="ECO:0000313" key="5">
    <source>
        <dbReference type="EMBL" id="AFZ81722.1"/>
    </source>
</evidence>
<dbReference type="GO" id="GO:0006538">
    <property type="term" value="P:L-glutamate catabolic process"/>
    <property type="evidence" value="ECO:0007669"/>
    <property type="project" value="TreeGrafter"/>
</dbReference>
<dbReference type="OrthoDB" id="184415at2759"/>
<dbReference type="EC" id="1.4.1.2" evidence="5"/>
<dbReference type="GeneID" id="15805247"/>
<organism evidence="5 6">
    <name type="scientific">Theileria equi strain WA</name>
    <dbReference type="NCBI Taxonomy" id="1537102"/>
    <lineage>
        <taxon>Eukaryota</taxon>
        <taxon>Sar</taxon>
        <taxon>Alveolata</taxon>
        <taxon>Apicomplexa</taxon>
        <taxon>Aconoidasida</taxon>
        <taxon>Piroplasmida</taxon>
        <taxon>Theileriidae</taxon>
        <taxon>Theileria</taxon>
    </lineage>
</organism>
<dbReference type="SMART" id="SM00839">
    <property type="entry name" value="ELFV_dehydrog"/>
    <property type="match status" value="1"/>
</dbReference>
<evidence type="ECO:0000259" key="4">
    <source>
        <dbReference type="SMART" id="SM00839"/>
    </source>
</evidence>
<dbReference type="Gene3D" id="3.40.50.720">
    <property type="entry name" value="NAD(P)-binding Rossmann-like Domain"/>
    <property type="match status" value="1"/>
</dbReference>
<accession>L0B1H6</accession>
<dbReference type="VEuPathDB" id="PiroplasmaDB:BEWA_011400"/>
<keyword evidence="6" id="KW-1185">Reference proteome</keyword>
<reference evidence="5 6" key="1">
    <citation type="journal article" date="2012" name="BMC Genomics">
        <title>Comparative genomic analysis and phylogenetic position of Theileria equi.</title>
        <authorList>
            <person name="Kappmeyer L.S."/>
            <person name="Thiagarajan M."/>
            <person name="Herndon D.R."/>
            <person name="Ramsay J.D."/>
            <person name="Caler E."/>
            <person name="Djikeng A."/>
            <person name="Gillespie J.J."/>
            <person name="Lau A.O."/>
            <person name="Roalson E.H."/>
            <person name="Silva J.C."/>
            <person name="Silva M.G."/>
            <person name="Suarez C.E."/>
            <person name="Ueti M.W."/>
            <person name="Nene V.M."/>
            <person name="Mealey R.H."/>
            <person name="Knowles D.P."/>
            <person name="Brayton K.A."/>
        </authorList>
    </citation>
    <scope>NUCLEOTIDE SEQUENCE [LARGE SCALE GENOMIC DNA]</scope>
    <source>
        <strain evidence="5 6">WA</strain>
    </source>
</reference>
<dbReference type="Gene3D" id="3.40.50.10860">
    <property type="entry name" value="Leucine Dehydrogenase, chain A, domain 1"/>
    <property type="match status" value="1"/>
</dbReference>
<dbReference type="SUPFAM" id="SSF53223">
    <property type="entry name" value="Aminoacid dehydrogenase-like, N-terminal domain"/>
    <property type="match status" value="1"/>
</dbReference>
<keyword evidence="2 5" id="KW-0560">Oxidoreductase</keyword>
<dbReference type="InterPro" id="IPR046346">
    <property type="entry name" value="Aminoacid_DH-like_N_sf"/>
</dbReference>
<evidence type="ECO:0000313" key="6">
    <source>
        <dbReference type="Proteomes" id="UP000031512"/>
    </source>
</evidence>
<dbReference type="eggNOG" id="KOG2250">
    <property type="taxonomic scope" value="Eukaryota"/>
</dbReference>
<evidence type="ECO:0000256" key="1">
    <source>
        <dbReference type="ARBA" id="ARBA00006382"/>
    </source>
</evidence>
<gene>
    <name evidence="5" type="ORF">BEWA_011400</name>
</gene>
<dbReference type="Pfam" id="PF00208">
    <property type="entry name" value="ELFV_dehydrog"/>
    <property type="match status" value="1"/>
</dbReference>
<dbReference type="RefSeq" id="XP_004831388.1">
    <property type="nucleotide sequence ID" value="XM_004831331.1"/>
</dbReference>
<dbReference type="Proteomes" id="UP000031512">
    <property type="component" value="Chromosome 3"/>
</dbReference>
<sequence>MITSMSNFSNRLAVNDGLSNVHDRTDTVILSDQYSEQFEAVKNIVRGLMTFTEEKIDEVIYHYYNTLGLNEYYFQTSTPELIAHNMISVMSAKILHENSGSKFFPLIEQVTDNNVFIITRTSVLNRKSSENYSVERNIESKYFNLADTTKPFWRMQCFRSTSSIFSESDNTFDRLKTYFLQKPVFACTNPDPSELDLSKLLDKDFYINKRNTITEQIYHNLNKKLVESKTGLGLEFHLEPRQNDVYRLDIAFRRGYFHDDLYSRIGDTITLYDLYSKSKYIDPLSNNVCIMTAFLTSLPEAQCTLESPLEQRISNLVEDIKLTTIIPESKITHLTLDRTLTIHEAAYAYCVSIFIQHFSGSVGPFVVTVDNLAKNQHVSPSELHEIKSKLKIQPYTSFRIYSAISQNIDIIKALYEEFKMLHHPQDNKGGLTFSENSPLSKQIKQLDNQEHVDILSYFLKFNKYTLRTNFFKPDKISLSFRFDSTFLKKSDYPKIPYAIVLIIGPHFMGFHIRFSEISRGGIRVVQSFSQEAYTRNKLQIFDEAYNLSFTQSLKNKDIPEGGSKGVILLDKTNTKELADNYTRVSFMCYIDGILDLMLPDEHMVDRLNKNEIYFVGPDEHTGTGGLMDWAAEYAKLRGCDYWRAFTTGKGPDMGGIPHDVYGMTTASIESFVLELFKKYGLDESNVTRFLTGGPDGDLGSNALLASNTKTLSVVDKSGVLHDPEGLNIAELRRLASLRKEGKPTCSMMYNPQLLSKRGFMVPEEAIDITLPDGTLVKNGYKFRDSFHLTPYAAAHLFNPCGGRPSSITPFNVNEIFNENNKCFFKFVVEGSNVYITQNARRILESKGVVVFKDASTNKGGVTSSSYEVLLALVLDDKTFKDVAVEIDGYCPDFRKEYIEEIIDIIKRNARNEFHALWNEGIRTGKPRCDLTDILSSKINNLKQSIMESDTLWNDSSFVDYILKRSIPKSLLRLISIEEIKKRLPERYLRAFFATNIASIFYYSQQFSEETSVFGFYDYISRMKGSINDS</sequence>
<dbReference type="GO" id="GO:0005739">
    <property type="term" value="C:mitochondrion"/>
    <property type="evidence" value="ECO:0007669"/>
    <property type="project" value="TreeGrafter"/>
</dbReference>
<name>L0B1H6_THEEQ</name>
<dbReference type="PANTHER" id="PTHR11606">
    <property type="entry name" value="GLUTAMATE DEHYDROGENASE"/>
    <property type="match status" value="1"/>
</dbReference>
<dbReference type="AlphaFoldDB" id="L0B1H6"/>
<dbReference type="InterPro" id="IPR006096">
    <property type="entry name" value="Glu/Leu/Phe/Val/Trp_DH_C"/>
</dbReference>
<keyword evidence="3" id="KW-0520">NAD</keyword>
<dbReference type="SUPFAM" id="SSF51735">
    <property type="entry name" value="NAD(P)-binding Rossmann-fold domains"/>
    <property type="match status" value="1"/>
</dbReference>
<dbReference type="PANTHER" id="PTHR11606:SF24">
    <property type="entry name" value="NAD-SPECIFIC GLUTAMATE DEHYDROGENASE"/>
    <property type="match status" value="1"/>
</dbReference>
<dbReference type="Pfam" id="PF23152">
    <property type="entry name" value="GDH_2nd"/>
    <property type="match status" value="1"/>
</dbReference>
<feature type="domain" description="Glutamate/phenylalanine/leucine/valine/L-tryptophan dehydrogenase C-terminal" evidence="4">
    <location>
        <begin position="655"/>
        <end position="924"/>
    </location>
</feature>
<dbReference type="KEGG" id="beq:BEWA_011400"/>
<evidence type="ECO:0000256" key="2">
    <source>
        <dbReference type="ARBA" id="ARBA00023002"/>
    </source>
</evidence>
<protein>
    <submittedName>
        <fullName evidence="5">Glutamate dehydrogenase, putative</fullName>
        <ecNumber evidence="5">1.4.1.2</ecNumber>
    </submittedName>
</protein>
<dbReference type="InterPro" id="IPR036291">
    <property type="entry name" value="NAD(P)-bd_dom_sf"/>
</dbReference>
<dbReference type="GO" id="GO:0004352">
    <property type="term" value="F:glutamate dehydrogenase (NAD+) activity"/>
    <property type="evidence" value="ECO:0007669"/>
    <property type="project" value="UniProtKB-EC"/>
</dbReference>
<comment type="similarity">
    <text evidence="1">Belongs to the Glu/Leu/Phe/Val dehydrogenases family.</text>
</comment>
<dbReference type="InterPro" id="IPR055480">
    <property type="entry name" value="NAD-GDH_N"/>
</dbReference>
<dbReference type="STRING" id="1537102.L0B1H6"/>
<dbReference type="InterPro" id="IPR056365">
    <property type="entry name" value="NAD-GDH_2nd"/>
</dbReference>
<proteinExistence type="inferred from homology"/>
<evidence type="ECO:0000256" key="3">
    <source>
        <dbReference type="ARBA" id="ARBA00023027"/>
    </source>
</evidence>
<dbReference type="Pfam" id="PF23147">
    <property type="entry name" value="GDH2_N"/>
    <property type="match status" value="1"/>
</dbReference>